<dbReference type="PANTHER" id="PTHR23250">
    <property type="entry name" value="DYSFERLIN-RELATED"/>
    <property type="match status" value="1"/>
</dbReference>
<feature type="compositionally biased region" description="Basic and acidic residues" evidence="1">
    <location>
        <begin position="296"/>
        <end position="307"/>
    </location>
</feature>
<reference evidence="2 3" key="1">
    <citation type="submission" date="2019-12" db="EMBL/GenBank/DDBJ databases">
        <title>Draft genome sequence of the ascomycete Xylaria multiplex DSM 110363.</title>
        <authorList>
            <person name="Buettner E."/>
            <person name="Kellner H."/>
        </authorList>
    </citation>
    <scope>NUCLEOTIDE SEQUENCE [LARGE SCALE GENOMIC DNA]</scope>
    <source>
        <strain evidence="2 3">DSM 110363</strain>
    </source>
</reference>
<feature type="compositionally biased region" description="Basic and acidic residues" evidence="1">
    <location>
        <begin position="81"/>
        <end position="92"/>
    </location>
</feature>
<feature type="compositionally biased region" description="Basic and acidic residues" evidence="1">
    <location>
        <begin position="141"/>
        <end position="152"/>
    </location>
</feature>
<name>A0A7C8MQH3_9PEZI</name>
<protein>
    <recommendedName>
        <fullName evidence="4">Peroxin/Ferlin domain-containing protein</fullName>
    </recommendedName>
</protein>
<sequence>MSSHKVHNRRARSSRRVPPLTDKEIDHEIGLVDHDESINSRPSSVPSTQWSQSNQITNQPASNESPTRSESRAPLTQNASEHGKLSNNRESESGPSRIPRISEHPDDDDVESTSPEGSSGITQDSNTQRRSSQVGTGSQEPRSHQSSPKEPETEIDILYENQRGGFLCGIPLFSSAALGNLDPPAWTNFAHKPSPTDIHTAQVPDPSWQWAWPEWRINHDDQIEADGDGWEYSFMFSKFSWHSPKWYNSFVRRRAWIRRRIKISTGYQAMDEHAMNPAYFTVLAKPPEPSPFATVHEMERRSTDRLSRRSQGGSRRSRERSRGETDSIPVSLEVKTTEDLMAALRRLRIDREKLEAVESYINNCTDDLLHLQDHMHEIMAMFVFQTSRQTLLARLTQLHDDVTSKAGKGKSTETAKAENLAGAIRHADEEVRRLEYWSDIKGMAENGEAISAVDHHEGWDSGWQGVDQSGGGGGAKGTKEDGIP</sequence>
<feature type="compositionally biased region" description="Basic residues" evidence="1">
    <location>
        <begin position="1"/>
        <end position="15"/>
    </location>
</feature>
<organism evidence="2 3">
    <name type="scientific">Xylaria multiplex</name>
    <dbReference type="NCBI Taxonomy" id="323545"/>
    <lineage>
        <taxon>Eukaryota</taxon>
        <taxon>Fungi</taxon>
        <taxon>Dikarya</taxon>
        <taxon>Ascomycota</taxon>
        <taxon>Pezizomycotina</taxon>
        <taxon>Sordariomycetes</taxon>
        <taxon>Xylariomycetidae</taxon>
        <taxon>Xylariales</taxon>
        <taxon>Xylariaceae</taxon>
        <taxon>Xylaria</taxon>
    </lineage>
</organism>
<feature type="region of interest" description="Disordered" evidence="1">
    <location>
        <begin position="1"/>
        <end position="152"/>
    </location>
</feature>
<feature type="region of interest" description="Disordered" evidence="1">
    <location>
        <begin position="457"/>
        <end position="484"/>
    </location>
</feature>
<dbReference type="PANTHER" id="PTHR23250:SF1">
    <property type="entry name" value="TECTONIN BETA-PROPELLER REPEAT-CONTAINING PROTEIN 1"/>
    <property type="match status" value="1"/>
</dbReference>
<dbReference type="OrthoDB" id="72441at2759"/>
<dbReference type="InterPro" id="IPR051513">
    <property type="entry name" value="Tectonin_beta-prop"/>
</dbReference>
<evidence type="ECO:0000313" key="3">
    <source>
        <dbReference type="Proteomes" id="UP000481858"/>
    </source>
</evidence>
<comment type="caution">
    <text evidence="2">The sequence shown here is derived from an EMBL/GenBank/DDBJ whole genome shotgun (WGS) entry which is preliminary data.</text>
</comment>
<evidence type="ECO:0008006" key="4">
    <source>
        <dbReference type="Google" id="ProtNLM"/>
    </source>
</evidence>
<evidence type="ECO:0000313" key="2">
    <source>
        <dbReference type="EMBL" id="KAF2965515.1"/>
    </source>
</evidence>
<feature type="compositionally biased region" description="Basic and acidic residues" evidence="1">
    <location>
        <begin position="21"/>
        <end position="38"/>
    </location>
</feature>
<feature type="region of interest" description="Disordered" evidence="1">
    <location>
        <begin position="296"/>
        <end position="329"/>
    </location>
</feature>
<dbReference type="EMBL" id="WUBL01000113">
    <property type="protein sequence ID" value="KAF2965515.1"/>
    <property type="molecule type" value="Genomic_DNA"/>
</dbReference>
<keyword evidence="3" id="KW-1185">Reference proteome</keyword>
<gene>
    <name evidence="2" type="ORF">GQX73_g8037</name>
</gene>
<dbReference type="AlphaFoldDB" id="A0A7C8MQH3"/>
<accession>A0A7C8MQH3</accession>
<feature type="compositionally biased region" description="Polar residues" evidence="1">
    <location>
        <begin position="112"/>
        <end position="140"/>
    </location>
</feature>
<proteinExistence type="predicted"/>
<dbReference type="Proteomes" id="UP000481858">
    <property type="component" value="Unassembled WGS sequence"/>
</dbReference>
<feature type="compositionally biased region" description="Polar residues" evidence="1">
    <location>
        <begin position="39"/>
        <end position="80"/>
    </location>
</feature>
<dbReference type="InParanoid" id="A0A7C8MQH3"/>
<evidence type="ECO:0000256" key="1">
    <source>
        <dbReference type="SAM" id="MobiDB-lite"/>
    </source>
</evidence>